<dbReference type="KEGG" id="pri:PRIO_6537"/>
<feature type="region of interest" description="Disordered" evidence="1">
    <location>
        <begin position="22"/>
        <end position="69"/>
    </location>
</feature>
<reference evidence="3" key="1">
    <citation type="submission" date="2015-03" db="EMBL/GenBank/DDBJ databases">
        <authorList>
            <person name="Wibberg D."/>
        </authorList>
    </citation>
    <scope>NUCLEOTIDE SEQUENCE [LARGE SCALE GENOMIC DNA]</scope>
</reference>
<accession>A0A0E4HFR5</accession>
<organism evidence="2 3">
    <name type="scientific">Paenibacillus riograndensis SBR5</name>
    <dbReference type="NCBI Taxonomy" id="1073571"/>
    <lineage>
        <taxon>Bacteria</taxon>
        <taxon>Bacillati</taxon>
        <taxon>Bacillota</taxon>
        <taxon>Bacilli</taxon>
        <taxon>Bacillales</taxon>
        <taxon>Paenibacillaceae</taxon>
        <taxon>Paenibacillus</taxon>
        <taxon>Paenibacillus sonchi group</taxon>
    </lineage>
</organism>
<dbReference type="AlphaFoldDB" id="A0A0E4HFR5"/>
<proteinExistence type="predicted"/>
<evidence type="ECO:0000313" key="2">
    <source>
        <dbReference type="EMBL" id="CQR58884.1"/>
    </source>
</evidence>
<feature type="compositionally biased region" description="Polar residues" evidence="1">
    <location>
        <begin position="22"/>
        <end position="49"/>
    </location>
</feature>
<gene>
    <name evidence="2" type="ORF">PRIO_6537</name>
</gene>
<name>A0A0E4HFR5_9BACL</name>
<dbReference type="Proteomes" id="UP000033163">
    <property type="component" value="Chromosome I"/>
</dbReference>
<sequence length="69" mass="8155">MREVWNYRSVSVRLCLWISTTDSGTNPRNLQMDSGRKSQYSPESRNGRNTVDEAPEGRFARKQRQKYRC</sequence>
<dbReference type="EMBL" id="LN831776">
    <property type="protein sequence ID" value="CQR58884.1"/>
    <property type="molecule type" value="Genomic_DNA"/>
</dbReference>
<evidence type="ECO:0000313" key="3">
    <source>
        <dbReference type="Proteomes" id="UP000033163"/>
    </source>
</evidence>
<protein>
    <submittedName>
        <fullName evidence="2">Uncharacterized protein</fullName>
    </submittedName>
</protein>
<evidence type="ECO:0000256" key="1">
    <source>
        <dbReference type="SAM" id="MobiDB-lite"/>
    </source>
</evidence>
<feature type="compositionally biased region" description="Basic residues" evidence="1">
    <location>
        <begin position="60"/>
        <end position="69"/>
    </location>
</feature>
<dbReference type="HOGENOM" id="CLU_2772071_0_0_9"/>